<dbReference type="STRING" id="498211.CJA_0613"/>
<sequence>MDAFRKDYLVFTSAGENARVHLWKKGAEPDFDVCIVNYSSVPGLHKSEADIYYQSKGSKLGNLQWVCRINPDLLNSYSAIWVADDDIVIDAASINRLFALHREKRLTLLQPAFSLRGKISHPITRRQLFTSIRYTNFVEITCPVVEPHFMQRFLEVYDPALVGFGIDWWMLNLLGPGDKVAISDIITCVNPFDIYKKDGQREILRLQSNEQRIKTWMAIKQKYQLQQFEKQELGCEYKNALALLYSLPGFVYDYLVGGSLRLLKKTGWVRGLQ</sequence>
<accession>B3PJK7</accession>
<keyword evidence="2" id="KW-1185">Reference proteome</keyword>
<proteinExistence type="predicted"/>
<reference evidence="1 2" key="1">
    <citation type="journal article" date="2008" name="J. Bacteriol.">
        <title>Insights into plant cell wall degradation from the genome sequence of the soil bacterium Cellvibrio japonicus.</title>
        <authorList>
            <person name="Deboy R.T."/>
            <person name="Mongodin E.F."/>
            <person name="Fouts D.E."/>
            <person name="Tailford L.E."/>
            <person name="Khouri H."/>
            <person name="Emerson J.B."/>
            <person name="Mohamoud Y."/>
            <person name="Watkins K."/>
            <person name="Henrissat B."/>
            <person name="Gilbert H.J."/>
            <person name="Nelson K.E."/>
        </authorList>
    </citation>
    <scope>NUCLEOTIDE SEQUENCE [LARGE SCALE GENOMIC DNA]</scope>
    <source>
        <strain evidence="1 2">Ueda107</strain>
    </source>
</reference>
<dbReference type="KEGG" id="cja:CJA_0613"/>
<dbReference type="EMBL" id="CP000934">
    <property type="protein sequence ID" value="ACE83665.1"/>
    <property type="molecule type" value="Genomic_DNA"/>
</dbReference>
<dbReference type="eggNOG" id="ENOG5030JBJ">
    <property type="taxonomic scope" value="Bacteria"/>
</dbReference>
<dbReference type="AlphaFoldDB" id="B3PJK7"/>
<dbReference type="OrthoDB" id="2938920at2"/>
<protein>
    <submittedName>
        <fullName evidence="1">Uncharacterized protein</fullName>
    </submittedName>
</protein>
<dbReference type="HOGENOM" id="CLU_1018177_0_0_6"/>
<evidence type="ECO:0000313" key="1">
    <source>
        <dbReference type="EMBL" id="ACE83665.1"/>
    </source>
</evidence>
<organism evidence="1 2">
    <name type="scientific">Cellvibrio japonicus (strain Ueda107)</name>
    <name type="common">Pseudomonas fluorescens subsp. cellulosa</name>
    <dbReference type="NCBI Taxonomy" id="498211"/>
    <lineage>
        <taxon>Bacteria</taxon>
        <taxon>Pseudomonadati</taxon>
        <taxon>Pseudomonadota</taxon>
        <taxon>Gammaproteobacteria</taxon>
        <taxon>Cellvibrionales</taxon>
        <taxon>Cellvibrionaceae</taxon>
        <taxon>Cellvibrio</taxon>
    </lineage>
</organism>
<dbReference type="RefSeq" id="WP_012486292.1">
    <property type="nucleotide sequence ID" value="NC_010995.1"/>
</dbReference>
<gene>
    <name evidence="1" type="ordered locus">CJA_0613</name>
</gene>
<dbReference type="Proteomes" id="UP000001036">
    <property type="component" value="Chromosome"/>
</dbReference>
<name>B3PJK7_CELJU</name>
<evidence type="ECO:0000313" key="2">
    <source>
        <dbReference type="Proteomes" id="UP000001036"/>
    </source>
</evidence>